<keyword evidence="6" id="KW-0256">Endoplasmic reticulum</keyword>
<evidence type="ECO:0000256" key="14">
    <source>
        <dbReference type="SAM" id="SignalP"/>
    </source>
</evidence>
<feature type="region of interest" description="Disordered" evidence="12">
    <location>
        <begin position="220"/>
        <end position="271"/>
    </location>
</feature>
<evidence type="ECO:0000256" key="2">
    <source>
        <dbReference type="ARBA" id="ARBA00006776"/>
    </source>
</evidence>
<comment type="subcellular location">
    <subcellularLocation>
        <location evidence="1">Endoplasmic reticulum membrane</location>
        <topology evidence="1">Single-pass type I membrane protein</topology>
    </subcellularLocation>
</comment>
<evidence type="ECO:0000256" key="13">
    <source>
        <dbReference type="SAM" id="Phobius"/>
    </source>
</evidence>
<evidence type="ECO:0000256" key="6">
    <source>
        <dbReference type="ARBA" id="ARBA00022824"/>
    </source>
</evidence>
<evidence type="ECO:0000313" key="15">
    <source>
        <dbReference type="EMBL" id="ADD24113.1"/>
    </source>
</evidence>
<dbReference type="AlphaFoldDB" id="D3PFR7"/>
<name>D3PFR7_LEPSM</name>
<evidence type="ECO:0000256" key="1">
    <source>
        <dbReference type="ARBA" id="ARBA00004115"/>
    </source>
</evidence>
<feature type="signal peptide" evidence="14">
    <location>
        <begin position="1"/>
        <end position="25"/>
    </location>
</feature>
<protein>
    <recommendedName>
        <fullName evidence="3">Translocon-associated protein subunit alpha</fullName>
    </recommendedName>
    <alternativeName>
        <fullName evidence="11">Signal sequence receptor subunit alpha</fullName>
    </alternativeName>
</protein>
<accession>D3PFR7</accession>
<feature type="region of interest" description="Disordered" evidence="12">
    <location>
        <begin position="29"/>
        <end position="57"/>
    </location>
</feature>
<evidence type="ECO:0000256" key="7">
    <source>
        <dbReference type="ARBA" id="ARBA00022989"/>
    </source>
</evidence>
<reference evidence="15" key="1">
    <citation type="submission" date="2010-03" db="EMBL/GenBank/DDBJ databases">
        <title>Lepeophtheirus salmonis ESTs and full-length cDNAs.</title>
        <authorList>
            <person name="Yasuike M."/>
            <person name="von Schalburg K."/>
            <person name="Cooper G."/>
            <person name="Leong J."/>
            <person name="Jones S.R.M."/>
            <person name="Koop B.F."/>
        </authorList>
    </citation>
    <scope>NUCLEOTIDE SEQUENCE</scope>
    <source>
        <tissue evidence="15">Whole</tissue>
    </source>
</reference>
<evidence type="ECO:0000256" key="4">
    <source>
        <dbReference type="ARBA" id="ARBA00022692"/>
    </source>
</evidence>
<sequence length="271" mass="30051">MMKLRSLLMLSLCLGLLLSPLVVRCEEDETDEGVVEEEGGAGEESEEEGAENPLKNVSPDAETTILFTNPTIRTSVAELPAGRLVEFLVGFTNKGDSDLMVESLDASFRYPMEFKYHIQNFSAISYQKTVKPKTEATVAYSFIPADAFAGRPIGLTINLAYRDLQGNSYLDPVFNETVQIVEFDEGFDSEVFFMYLFLIAGCILLLFLVFSFLQSKASKKKSPAARPVETGTSNDDVDYEWIPKSTLRTPKSTKTSPRQRKSNKSAGSDTD</sequence>
<dbReference type="PANTHER" id="PTHR12924:SF0">
    <property type="entry name" value="TRANSLOCON-ASSOCIATED PROTEIN SUBUNIT ALPHA"/>
    <property type="match status" value="1"/>
</dbReference>
<evidence type="ECO:0000256" key="3">
    <source>
        <dbReference type="ARBA" id="ARBA00020280"/>
    </source>
</evidence>
<gene>
    <name evidence="15" type="primary">SSRA</name>
</gene>
<evidence type="ECO:0000256" key="10">
    <source>
        <dbReference type="ARBA" id="ARBA00025854"/>
    </source>
</evidence>
<keyword evidence="5 14" id="KW-0732">Signal</keyword>
<comment type="similarity">
    <text evidence="2">Belongs to the TRAP-alpha family.</text>
</comment>
<keyword evidence="4 13" id="KW-0812">Transmembrane</keyword>
<feature type="transmembrane region" description="Helical" evidence="13">
    <location>
        <begin position="192"/>
        <end position="213"/>
    </location>
</feature>
<keyword evidence="8 13" id="KW-0472">Membrane</keyword>
<feature type="chain" id="PRO_5003049002" description="Translocon-associated protein subunit alpha" evidence="14">
    <location>
        <begin position="26"/>
        <end position="271"/>
    </location>
</feature>
<evidence type="ECO:0000256" key="12">
    <source>
        <dbReference type="SAM" id="MobiDB-lite"/>
    </source>
</evidence>
<dbReference type="Pfam" id="PF03896">
    <property type="entry name" value="TRAP_alpha"/>
    <property type="match status" value="1"/>
</dbReference>
<dbReference type="OrthoDB" id="1926781at2759"/>
<feature type="compositionally biased region" description="Polar residues" evidence="12">
    <location>
        <begin position="246"/>
        <end position="256"/>
    </location>
</feature>
<evidence type="ECO:0000256" key="11">
    <source>
        <dbReference type="ARBA" id="ARBA00031071"/>
    </source>
</evidence>
<dbReference type="EMBL" id="BT120473">
    <property type="protein sequence ID" value="ADD24113.1"/>
    <property type="molecule type" value="mRNA"/>
</dbReference>
<evidence type="ECO:0000256" key="9">
    <source>
        <dbReference type="ARBA" id="ARBA00025620"/>
    </source>
</evidence>
<evidence type="ECO:0000256" key="5">
    <source>
        <dbReference type="ARBA" id="ARBA00022729"/>
    </source>
</evidence>
<dbReference type="PANTHER" id="PTHR12924">
    <property type="entry name" value="TRANSLOCON-ASSOCIATED PROTEIN, ALPHA SUBUNIT"/>
    <property type="match status" value="1"/>
</dbReference>
<comment type="subunit">
    <text evidence="10">Heterotetramer of TRAP-alpha, TRAP-beta, TRAP-delta and TRAP-gamma. Interacts with palmitoylated calnexin (CALX), the interaction is required for efficient folding of glycosylated proteins.</text>
</comment>
<comment type="function">
    <text evidence="9">TRAP proteins are part of a complex whose function is to bind calcium to the ER membrane and thereby regulate the retention of ER resident proteins. May be involved in the recycling of the translocation apparatus after completion of the translocation process or may function as a membrane-bound chaperone facilitating folding of translocated proteins.</text>
</comment>
<feature type="compositionally biased region" description="Acidic residues" evidence="12">
    <location>
        <begin position="29"/>
        <end position="50"/>
    </location>
</feature>
<organism evidence="15">
    <name type="scientific">Lepeophtheirus salmonis</name>
    <name type="common">Salmon louse</name>
    <name type="synonym">Caligus salmonis</name>
    <dbReference type="NCBI Taxonomy" id="72036"/>
    <lineage>
        <taxon>Eukaryota</taxon>
        <taxon>Metazoa</taxon>
        <taxon>Ecdysozoa</taxon>
        <taxon>Arthropoda</taxon>
        <taxon>Crustacea</taxon>
        <taxon>Multicrustacea</taxon>
        <taxon>Hexanauplia</taxon>
        <taxon>Copepoda</taxon>
        <taxon>Siphonostomatoida</taxon>
        <taxon>Caligidae</taxon>
        <taxon>Lepeophtheirus</taxon>
    </lineage>
</organism>
<dbReference type="GO" id="GO:0005789">
    <property type="term" value="C:endoplasmic reticulum membrane"/>
    <property type="evidence" value="ECO:0007669"/>
    <property type="project" value="UniProtKB-SubCell"/>
</dbReference>
<proteinExistence type="evidence at transcript level"/>
<keyword evidence="7 13" id="KW-1133">Transmembrane helix</keyword>
<evidence type="ECO:0000256" key="8">
    <source>
        <dbReference type="ARBA" id="ARBA00023136"/>
    </source>
</evidence>
<dbReference type="InterPro" id="IPR005595">
    <property type="entry name" value="TRAP_alpha"/>
</dbReference>